<organism evidence="1 2">
    <name type="scientific">Aspergillus ruber (strain CBS 135680)</name>
    <dbReference type="NCBI Taxonomy" id="1388766"/>
    <lineage>
        <taxon>Eukaryota</taxon>
        <taxon>Fungi</taxon>
        <taxon>Dikarya</taxon>
        <taxon>Ascomycota</taxon>
        <taxon>Pezizomycotina</taxon>
        <taxon>Eurotiomycetes</taxon>
        <taxon>Eurotiomycetidae</taxon>
        <taxon>Eurotiales</taxon>
        <taxon>Aspergillaceae</taxon>
        <taxon>Aspergillus</taxon>
        <taxon>Aspergillus subgen. Aspergillus</taxon>
    </lineage>
</organism>
<evidence type="ECO:0000313" key="1">
    <source>
        <dbReference type="EMBL" id="EYE90928.1"/>
    </source>
</evidence>
<dbReference type="RefSeq" id="XP_040634618.1">
    <property type="nucleotide sequence ID" value="XM_040785924.1"/>
</dbReference>
<protein>
    <recommendedName>
        <fullName evidence="3">ABM domain-containing protein</fullName>
    </recommendedName>
</protein>
<keyword evidence="2" id="KW-1185">Reference proteome</keyword>
<dbReference type="STRING" id="1388766.A0A017S1K0"/>
<gene>
    <name evidence="1" type="ORF">EURHEDRAFT_509701</name>
</gene>
<dbReference type="EMBL" id="KK088451">
    <property type="protein sequence ID" value="EYE90928.1"/>
    <property type="molecule type" value="Genomic_DNA"/>
</dbReference>
<evidence type="ECO:0008006" key="3">
    <source>
        <dbReference type="Google" id="ProtNLM"/>
    </source>
</evidence>
<evidence type="ECO:0000313" key="2">
    <source>
        <dbReference type="Proteomes" id="UP000019804"/>
    </source>
</evidence>
<dbReference type="AlphaFoldDB" id="A0A017S1K0"/>
<name>A0A017S1K0_ASPRC</name>
<accession>A0A017S1K0</accession>
<dbReference type="GeneID" id="63701048"/>
<sequence>MSQTAEFIFFKLKPTVKPEGPNDEGNELLKVFNATKQQSGYHSSAWGRTVEDESVVAWIIVWTDARGASHSAQLAPFLEPNTSVTTLYTTLVPSLTDTETLTTNPVTELVALSFPTSLNPDEHSALNQNLIDFRTALTEKLEEGKRPVSWSMGHVDRPGGVEHTASPSGRAFVQFAAVGWESVETHMAVRETREFKETIQPIREKALSPVEGLKMKHVSFKKI</sequence>
<dbReference type="HOGENOM" id="CLU_081631_1_0_1"/>
<dbReference type="OrthoDB" id="3830579at2759"/>
<dbReference type="Gene3D" id="3.30.70.100">
    <property type="match status" value="1"/>
</dbReference>
<reference evidence="2" key="1">
    <citation type="journal article" date="2014" name="Nat. Commun.">
        <title>Genomic adaptations of the halophilic Dead Sea filamentous fungus Eurotium rubrum.</title>
        <authorList>
            <person name="Kis-Papo T."/>
            <person name="Weig A.R."/>
            <person name="Riley R."/>
            <person name="Persoh D."/>
            <person name="Salamov A."/>
            <person name="Sun H."/>
            <person name="Lipzen A."/>
            <person name="Wasser S.P."/>
            <person name="Rambold G."/>
            <person name="Grigoriev I.V."/>
            <person name="Nevo E."/>
        </authorList>
    </citation>
    <scope>NUCLEOTIDE SEQUENCE [LARGE SCALE GENOMIC DNA]</scope>
    <source>
        <strain evidence="2">CBS 135680</strain>
    </source>
</reference>
<dbReference type="Proteomes" id="UP000019804">
    <property type="component" value="Unassembled WGS sequence"/>
</dbReference>
<proteinExistence type="predicted"/>